<dbReference type="EMBL" id="BSFJ01000018">
    <property type="protein sequence ID" value="GLK72714.1"/>
    <property type="molecule type" value="Genomic_DNA"/>
</dbReference>
<dbReference type="Pfam" id="PF14907">
    <property type="entry name" value="NTP_transf_5"/>
    <property type="match status" value="1"/>
</dbReference>
<dbReference type="AlphaFoldDB" id="A0A9W6MZH2"/>
<evidence type="ECO:0000313" key="1">
    <source>
        <dbReference type="EMBL" id="GLK72714.1"/>
    </source>
</evidence>
<protein>
    <submittedName>
        <fullName evidence="1">Uncharacterized protein</fullName>
    </submittedName>
</protein>
<comment type="caution">
    <text evidence="1">The sequence shown here is derived from an EMBL/GenBank/DDBJ whole genome shotgun (WGS) entry which is preliminary data.</text>
</comment>
<reference evidence="1" key="1">
    <citation type="journal article" date="2014" name="Int. J. Syst. Evol. Microbiol.">
        <title>Complete genome sequence of Corynebacterium casei LMG S-19264T (=DSM 44701T), isolated from a smear-ripened cheese.</title>
        <authorList>
            <consortium name="US DOE Joint Genome Institute (JGI-PGF)"/>
            <person name="Walter F."/>
            <person name="Albersmeier A."/>
            <person name="Kalinowski J."/>
            <person name="Ruckert C."/>
        </authorList>
    </citation>
    <scope>NUCLEOTIDE SEQUENCE</scope>
    <source>
        <strain evidence="1">VKM B-2484</strain>
    </source>
</reference>
<dbReference type="Proteomes" id="UP001143370">
    <property type="component" value="Unassembled WGS sequence"/>
</dbReference>
<proteinExistence type="predicted"/>
<keyword evidence="2" id="KW-1185">Reference proteome</keyword>
<organism evidence="1 2">
    <name type="scientific">Ancylobacter dichloromethanicus</name>
    <dbReference type="NCBI Taxonomy" id="518825"/>
    <lineage>
        <taxon>Bacteria</taxon>
        <taxon>Pseudomonadati</taxon>
        <taxon>Pseudomonadota</taxon>
        <taxon>Alphaproteobacteria</taxon>
        <taxon>Hyphomicrobiales</taxon>
        <taxon>Xanthobacteraceae</taxon>
        <taxon>Ancylobacter</taxon>
    </lineage>
</organism>
<dbReference type="RefSeq" id="WP_213371354.1">
    <property type="nucleotide sequence ID" value="NZ_BSFJ01000018.1"/>
</dbReference>
<sequence>MGGTLRSAGKTDAAFALLLRLCAEAAPHGPPSRAVTAAVDAAGSVQDWEHFLRLVGRHRVYGLVHAVLQRAPGRVPATVREAVGRKAGAQARHNLAMAAATIRLQHLLEQAGIEAVFFKGAALGQRAYGSLAVKHGKDIDFLVSPDVLGPLFELLLREGYEPVYPRPPLTPAKIDALRAFQMEAVLVDPRRGVQLEPHWRLTENRRLLPLGPLLAAAGKWESLAGVPLRVFHPDDQFAYLCVHGARSGWFRLKWLADLHALLAGAPEAELLRLYRHARARGAGPSAVLAFGLCRDLFGLPLPPSIVTAADTRLQRAMRGLCRAILDDADPQFSPRRVVVLPMLHALAFGSGHVTAELMRWTVNCQDALDVPLPRRLYFLYPVLRLPLFLGRRLRRKGSAG</sequence>
<accession>A0A9W6MZH2</accession>
<evidence type="ECO:0000313" key="2">
    <source>
        <dbReference type="Proteomes" id="UP001143370"/>
    </source>
</evidence>
<gene>
    <name evidence="1" type="ORF">GCM10017643_28300</name>
</gene>
<dbReference type="InterPro" id="IPR039498">
    <property type="entry name" value="NTP_transf_5"/>
</dbReference>
<reference evidence="1" key="2">
    <citation type="submission" date="2023-01" db="EMBL/GenBank/DDBJ databases">
        <authorList>
            <person name="Sun Q."/>
            <person name="Evtushenko L."/>
        </authorList>
    </citation>
    <scope>NUCLEOTIDE SEQUENCE</scope>
    <source>
        <strain evidence="1">VKM B-2484</strain>
    </source>
</reference>
<name>A0A9W6MZH2_9HYPH</name>